<dbReference type="Proteomes" id="UP000270296">
    <property type="component" value="Unassembled WGS sequence"/>
</dbReference>
<keyword evidence="5" id="KW-0637">Prenyltransferase</keyword>
<dbReference type="Pfam" id="PF01239">
    <property type="entry name" value="PPTA"/>
    <property type="match status" value="4"/>
</dbReference>
<dbReference type="EC" id="2.5.1.59" evidence="3"/>
<dbReference type="WBParaSite" id="SBAD_0000000701-mRNA-1">
    <property type="protein sequence ID" value="SBAD_0000000701-mRNA-1"/>
    <property type="gene ID" value="SBAD_0000000701"/>
</dbReference>
<evidence type="ECO:0000256" key="12">
    <source>
        <dbReference type="ARBA" id="ARBA00043086"/>
    </source>
</evidence>
<dbReference type="InterPro" id="IPR002088">
    <property type="entry name" value="Prenyl_trans_a"/>
</dbReference>
<evidence type="ECO:0000256" key="11">
    <source>
        <dbReference type="ARBA" id="ARBA00042436"/>
    </source>
</evidence>
<evidence type="ECO:0000256" key="3">
    <source>
        <dbReference type="ARBA" id="ARBA00012700"/>
    </source>
</evidence>
<comment type="cofactor">
    <cofactor evidence="1">
        <name>Mg(2+)</name>
        <dbReference type="ChEBI" id="CHEBI:18420"/>
    </cofactor>
</comment>
<sequence length="273" mass="32477">MGISADENGWISYRCRSDWKDVAPIYLSDEEKAFVNIACSEKFSEIFAYFRAVFQSQEKSKRVLELTKDAVMMNPANYTVWHHRHLLVESLNDPGQELSFTARILHDDAKNYHAWQHRQWVVKVFKLWNDELAFCNHLIQEDIRNNSAWNYRYFVISSTTGYTREALEHEIKLTLELIKKAPHNESSWNYLSGIMEHAEGQDYESIITSCEEMRKQGVQSSYLLSFIFDYWVDKMEETKDKSHIDHIKKIYEELVKMDPIRKEYWQYTLTSIT</sequence>
<dbReference type="EC" id="2.5.1.58" evidence="4"/>
<dbReference type="SUPFAM" id="SSF48439">
    <property type="entry name" value="Protein prenylyltransferase"/>
    <property type="match status" value="1"/>
</dbReference>
<dbReference type="PROSITE" id="PS51147">
    <property type="entry name" value="PFTA"/>
    <property type="match status" value="4"/>
</dbReference>
<evidence type="ECO:0000256" key="10">
    <source>
        <dbReference type="ARBA" id="ARBA00041392"/>
    </source>
</evidence>
<gene>
    <name evidence="14" type="ORF">SBAD_LOCUS8</name>
</gene>
<evidence type="ECO:0000256" key="8">
    <source>
        <dbReference type="ARBA" id="ARBA00022842"/>
    </source>
</evidence>
<evidence type="ECO:0000256" key="6">
    <source>
        <dbReference type="ARBA" id="ARBA00022679"/>
    </source>
</evidence>
<dbReference type="PANTHER" id="PTHR11129:SF1">
    <property type="entry name" value="PROTEIN FARNESYLTRANSFERASE_GERANYLGERANYLTRANSFERASE TYPE-1 SUBUNIT ALPHA"/>
    <property type="match status" value="1"/>
</dbReference>
<keyword evidence="6" id="KW-0808">Transferase</keyword>
<evidence type="ECO:0000256" key="4">
    <source>
        <dbReference type="ARBA" id="ARBA00012702"/>
    </source>
</evidence>
<evidence type="ECO:0000256" key="13">
    <source>
        <dbReference type="ARBA" id="ARBA00043219"/>
    </source>
</evidence>
<evidence type="ECO:0000313" key="15">
    <source>
        <dbReference type="Proteomes" id="UP000270296"/>
    </source>
</evidence>
<dbReference type="GO" id="GO:0004662">
    <property type="term" value="F:CAAX-protein geranylgeranyltransferase activity"/>
    <property type="evidence" value="ECO:0007669"/>
    <property type="project" value="UniProtKB-EC"/>
</dbReference>
<accession>A0A183I8R5</accession>
<dbReference type="Gene3D" id="1.25.40.120">
    <property type="entry name" value="Protein prenylyltransferase"/>
    <property type="match status" value="2"/>
</dbReference>
<dbReference type="GO" id="GO:0004660">
    <property type="term" value="F:protein farnesyltransferase activity"/>
    <property type="evidence" value="ECO:0007669"/>
    <property type="project" value="UniProtKB-EC"/>
</dbReference>
<dbReference type="GO" id="GO:0005953">
    <property type="term" value="C:CAAX-protein geranylgeranyltransferase complex"/>
    <property type="evidence" value="ECO:0007669"/>
    <property type="project" value="TreeGrafter"/>
</dbReference>
<organism evidence="16">
    <name type="scientific">Soboliphyme baturini</name>
    <dbReference type="NCBI Taxonomy" id="241478"/>
    <lineage>
        <taxon>Eukaryota</taxon>
        <taxon>Metazoa</taxon>
        <taxon>Ecdysozoa</taxon>
        <taxon>Nematoda</taxon>
        <taxon>Enoplea</taxon>
        <taxon>Dorylaimia</taxon>
        <taxon>Dioctophymatida</taxon>
        <taxon>Dioctophymatoidea</taxon>
        <taxon>Soboliphymatidae</taxon>
        <taxon>Soboliphyme</taxon>
    </lineage>
</organism>
<dbReference type="GO" id="GO:0005965">
    <property type="term" value="C:protein farnesyltransferase complex"/>
    <property type="evidence" value="ECO:0007669"/>
    <property type="project" value="TreeGrafter"/>
</dbReference>
<reference evidence="16" key="1">
    <citation type="submission" date="2016-06" db="UniProtKB">
        <authorList>
            <consortium name="WormBaseParasite"/>
        </authorList>
    </citation>
    <scope>IDENTIFICATION</scope>
</reference>
<dbReference type="OrthoDB" id="272289at2759"/>
<dbReference type="EMBL" id="UZAM01000009">
    <property type="protein sequence ID" value="VDO78487.1"/>
    <property type="molecule type" value="Genomic_DNA"/>
</dbReference>
<evidence type="ECO:0000313" key="16">
    <source>
        <dbReference type="WBParaSite" id="SBAD_0000000701-mRNA-1"/>
    </source>
</evidence>
<dbReference type="AlphaFoldDB" id="A0A183I8R5"/>
<keyword evidence="7" id="KW-0677">Repeat</keyword>
<comment type="similarity">
    <text evidence="2">Belongs to the protein prenyltransferase subunit alpha family.</text>
</comment>
<evidence type="ECO:0000256" key="1">
    <source>
        <dbReference type="ARBA" id="ARBA00001946"/>
    </source>
</evidence>
<evidence type="ECO:0000256" key="5">
    <source>
        <dbReference type="ARBA" id="ARBA00022602"/>
    </source>
</evidence>
<proteinExistence type="inferred from homology"/>
<protein>
    <recommendedName>
        <fullName evidence="9">Protein farnesyltransferase/geranylgeranyltransferase type-1 subunit alpha</fullName>
        <ecNumber evidence="4">2.5.1.58</ecNumber>
        <ecNumber evidence="3">2.5.1.59</ecNumber>
    </recommendedName>
    <alternativeName>
        <fullName evidence="12">CAAX farnesyltransferase subunit alpha</fullName>
    </alternativeName>
    <alternativeName>
        <fullName evidence="11">FTase-alpha</fullName>
    </alternativeName>
    <alternativeName>
        <fullName evidence="10">Ras proteins prenyltransferase subunit alpha</fullName>
    </alternativeName>
    <alternativeName>
        <fullName evidence="13">Type I protein geranyl-geranyltransferase subunit alpha</fullName>
    </alternativeName>
</protein>
<evidence type="ECO:0000313" key="14">
    <source>
        <dbReference type="EMBL" id="VDO78487.1"/>
    </source>
</evidence>
<keyword evidence="15" id="KW-1185">Reference proteome</keyword>
<name>A0A183I8R5_9BILA</name>
<keyword evidence="8" id="KW-0460">Magnesium</keyword>
<reference evidence="14 15" key="2">
    <citation type="submission" date="2018-11" db="EMBL/GenBank/DDBJ databases">
        <authorList>
            <consortium name="Pathogen Informatics"/>
        </authorList>
    </citation>
    <scope>NUCLEOTIDE SEQUENCE [LARGE SCALE GENOMIC DNA]</scope>
</reference>
<dbReference type="PANTHER" id="PTHR11129">
    <property type="entry name" value="PROTEIN FARNESYLTRANSFERASE ALPHA SUBUNIT/RAB GERANYLGERANYL TRANSFERASE ALPHA SUBUNIT"/>
    <property type="match status" value="1"/>
</dbReference>
<evidence type="ECO:0000256" key="7">
    <source>
        <dbReference type="ARBA" id="ARBA00022737"/>
    </source>
</evidence>
<evidence type="ECO:0000256" key="2">
    <source>
        <dbReference type="ARBA" id="ARBA00006734"/>
    </source>
</evidence>
<evidence type="ECO:0000256" key="9">
    <source>
        <dbReference type="ARBA" id="ARBA00040965"/>
    </source>
</evidence>